<proteinExistence type="predicted"/>
<dbReference type="OrthoDB" id="7597026at2"/>
<evidence type="ECO:0000256" key="1">
    <source>
        <dbReference type="SAM" id="MobiDB-lite"/>
    </source>
</evidence>
<sequence>MIQQLLRYHQSQPHFVRVKAPLQSERIPVAGLLGGIALTLGTPANAEVRPIGSAYQLLMPSTQMVPRQKDGINAKDALIELKMTSDLTWSQIARLLGVSRTRVHSWTEGGKIRGNNQAKIQDLLEQVRSMADLPKFKIRNALIGRTSTIDRGVGPLLISDNTPPRHRQNRLIGSLTTE</sequence>
<dbReference type="RefSeq" id="WP_160354396.1">
    <property type="nucleotide sequence ID" value="NZ_SDWJ01000002.1"/>
</dbReference>
<reference evidence="2 3" key="1">
    <citation type="submission" date="2019-01" db="EMBL/GenBank/DDBJ databases">
        <title>Sphingorhabdus lacus sp.nov., isolated from an oligotrophic freshwater lake.</title>
        <authorList>
            <person name="Park M."/>
        </authorList>
    </citation>
    <scope>NUCLEOTIDE SEQUENCE [LARGE SCALE GENOMIC DNA]</scope>
    <source>
        <strain evidence="2 3">IMCC26285</strain>
    </source>
</reference>
<organism evidence="2 3">
    <name type="scientific">Sphingorhabdus profundilacus</name>
    <dbReference type="NCBI Taxonomy" id="2509718"/>
    <lineage>
        <taxon>Bacteria</taxon>
        <taxon>Pseudomonadati</taxon>
        <taxon>Pseudomonadota</taxon>
        <taxon>Alphaproteobacteria</taxon>
        <taxon>Sphingomonadales</taxon>
        <taxon>Sphingomonadaceae</taxon>
        <taxon>Sphingorhabdus</taxon>
    </lineage>
</organism>
<protein>
    <recommendedName>
        <fullName evidence="4">Helix-turn-helix domain-containing protein</fullName>
    </recommendedName>
</protein>
<dbReference type="AlphaFoldDB" id="A0A6I4LY63"/>
<evidence type="ECO:0000313" key="3">
    <source>
        <dbReference type="Proteomes" id="UP000471147"/>
    </source>
</evidence>
<name>A0A6I4LY63_9SPHN</name>
<dbReference type="EMBL" id="SDWJ01000002">
    <property type="protein sequence ID" value="MVZ98497.1"/>
    <property type="molecule type" value="Genomic_DNA"/>
</dbReference>
<feature type="region of interest" description="Disordered" evidence="1">
    <location>
        <begin position="159"/>
        <end position="178"/>
    </location>
</feature>
<accession>A0A6I4LY63</accession>
<evidence type="ECO:0000313" key="2">
    <source>
        <dbReference type="EMBL" id="MVZ98497.1"/>
    </source>
</evidence>
<dbReference type="Proteomes" id="UP000471147">
    <property type="component" value="Unassembled WGS sequence"/>
</dbReference>
<keyword evidence="3" id="KW-1185">Reference proteome</keyword>
<gene>
    <name evidence="2" type="ORF">EUU23_12410</name>
</gene>
<evidence type="ECO:0008006" key="4">
    <source>
        <dbReference type="Google" id="ProtNLM"/>
    </source>
</evidence>
<comment type="caution">
    <text evidence="2">The sequence shown here is derived from an EMBL/GenBank/DDBJ whole genome shotgun (WGS) entry which is preliminary data.</text>
</comment>